<evidence type="ECO:0000256" key="1">
    <source>
        <dbReference type="SAM" id="MobiDB-lite"/>
    </source>
</evidence>
<proteinExistence type="predicted"/>
<keyword evidence="2" id="KW-1133">Transmembrane helix</keyword>
<dbReference type="KEGG" id="csee:C10C_0015"/>
<evidence type="ECO:0000313" key="4">
    <source>
        <dbReference type="Proteomes" id="UP000244926"/>
    </source>
</evidence>
<feature type="compositionally biased region" description="Low complexity" evidence="1">
    <location>
        <begin position="226"/>
        <end position="242"/>
    </location>
</feature>
<keyword evidence="2" id="KW-0472">Membrane</keyword>
<organism evidence="3 4">
    <name type="scientific">Chlamydia serpentis</name>
    <dbReference type="NCBI Taxonomy" id="1967782"/>
    <lineage>
        <taxon>Bacteria</taxon>
        <taxon>Pseudomonadati</taxon>
        <taxon>Chlamydiota</taxon>
        <taxon>Chlamydiia</taxon>
        <taxon>Chlamydiales</taxon>
        <taxon>Chlamydiaceae</taxon>
        <taxon>Chlamydia/Chlamydophila group</taxon>
        <taxon>Chlamydia</taxon>
    </lineage>
</organism>
<dbReference type="Proteomes" id="UP000244926">
    <property type="component" value="Chromosome I"/>
</dbReference>
<protein>
    <submittedName>
        <fullName evidence="3">Uncharacterized protein</fullName>
    </submittedName>
</protein>
<dbReference type="EMBL" id="LT993738">
    <property type="protein sequence ID" value="SPN73206.1"/>
    <property type="molecule type" value="Genomic_DNA"/>
</dbReference>
<reference evidence="4" key="1">
    <citation type="submission" date="2017-11" db="EMBL/GenBank/DDBJ databases">
        <authorList>
            <person name="Seth-Smith MB H."/>
        </authorList>
    </citation>
    <scope>NUCLEOTIDE SEQUENCE [LARGE SCALE GENOMIC DNA]</scope>
</reference>
<accession>A0A2R8FA81</accession>
<evidence type="ECO:0000313" key="3">
    <source>
        <dbReference type="EMBL" id="SPN73206.1"/>
    </source>
</evidence>
<feature type="compositionally biased region" description="Low complexity" evidence="1">
    <location>
        <begin position="268"/>
        <end position="277"/>
    </location>
</feature>
<feature type="transmembrane region" description="Helical" evidence="2">
    <location>
        <begin position="66"/>
        <end position="86"/>
    </location>
</feature>
<feature type="region of interest" description="Disordered" evidence="1">
    <location>
        <begin position="170"/>
        <end position="295"/>
    </location>
</feature>
<keyword evidence="2" id="KW-0812">Transmembrane</keyword>
<feature type="compositionally biased region" description="Low complexity" evidence="1">
    <location>
        <begin position="208"/>
        <end position="217"/>
    </location>
</feature>
<feature type="transmembrane region" description="Helical" evidence="2">
    <location>
        <begin position="92"/>
        <end position="114"/>
    </location>
</feature>
<evidence type="ECO:0000256" key="2">
    <source>
        <dbReference type="SAM" id="Phobius"/>
    </source>
</evidence>
<sequence length="295" mass="33004">MRIKKSVYLQRVFKYVSCFSYSYSFNLNLTMSNFISNLKNTIFTTSTIQQKKPATASKSLREICEIAYIIILGILSLLVITGAITAMFSPPVGTSICLISLALLIILCIFNPCLVRWIFTKKPKEVPQACRSKSRPTTPSIQEGDVKPSWYRRSEEILKDTFNKGKELKSTISQHIQSRRPSEVESSDSSSKSSQQTALESPKIAAPKALTTDQKAATTKKKKQRSFSTKKTTSKIIGRTSKLTNEGKKRKKPKLQPEKQKDFGTHQSSSSDSSFSSSPPPPKRGIPSFWWSSNS</sequence>
<gene>
    <name evidence="3" type="ORF">C10C_0015</name>
</gene>
<name>A0A2R8FA81_9CHLA</name>
<dbReference type="AlphaFoldDB" id="A0A2R8FA81"/>
<keyword evidence="4" id="KW-1185">Reference proteome</keyword>
<feature type="compositionally biased region" description="Basic and acidic residues" evidence="1">
    <location>
        <begin position="255"/>
        <end position="264"/>
    </location>
</feature>